<keyword evidence="1" id="KW-0472">Membrane</keyword>
<proteinExistence type="predicted"/>
<reference evidence="2 3" key="1">
    <citation type="journal article" date="2018" name="MBio">
        <title>Comparative Genomics Reveals the Core Gene Toolbox for the Fungus-Insect Symbiosis.</title>
        <authorList>
            <person name="Wang Y."/>
            <person name="Stata M."/>
            <person name="Wang W."/>
            <person name="Stajich J.E."/>
            <person name="White M.M."/>
            <person name="Moncalvo J.M."/>
        </authorList>
    </citation>
    <scope>NUCLEOTIDE SEQUENCE [LARGE SCALE GENOMIC DNA]</scope>
    <source>
        <strain evidence="2 3">SC-DP-2</strain>
    </source>
</reference>
<evidence type="ECO:0000313" key="2">
    <source>
        <dbReference type="EMBL" id="PVU86537.1"/>
    </source>
</evidence>
<evidence type="ECO:0000313" key="3">
    <source>
        <dbReference type="Proteomes" id="UP000245609"/>
    </source>
</evidence>
<keyword evidence="1" id="KW-0812">Transmembrane</keyword>
<feature type="transmembrane region" description="Helical" evidence="1">
    <location>
        <begin position="20"/>
        <end position="43"/>
    </location>
</feature>
<comment type="caution">
    <text evidence="2">The sequence shown here is derived from an EMBL/GenBank/DDBJ whole genome shotgun (WGS) entry which is preliminary data.</text>
</comment>
<sequence>MLVNFRPVLVEYLESHPNVWVQFHHGLMIGVMNWCITGFYTCFGPILTNTPAWLEPLLEFIPGYKIEITLGAVAVFVYNIVSFVIDPLVVLLSLPLSFFYVNSTWMIYASVENPMAFFIKYFCIAAISNLLVHFFVIKNKTLVMQGRLYIPFVQHTIALLHLMFELGYRPIYYQEIKEEVEELAEKKKK</sequence>
<organism evidence="2 3">
    <name type="scientific">Smittium megazygosporum</name>
    <dbReference type="NCBI Taxonomy" id="133381"/>
    <lineage>
        <taxon>Eukaryota</taxon>
        <taxon>Fungi</taxon>
        <taxon>Fungi incertae sedis</taxon>
        <taxon>Zoopagomycota</taxon>
        <taxon>Kickxellomycotina</taxon>
        <taxon>Harpellomycetes</taxon>
        <taxon>Harpellales</taxon>
        <taxon>Legeriomycetaceae</taxon>
        <taxon>Smittium</taxon>
    </lineage>
</organism>
<dbReference type="EMBL" id="MBFS01003465">
    <property type="protein sequence ID" value="PVU86537.1"/>
    <property type="molecule type" value="Genomic_DNA"/>
</dbReference>
<feature type="transmembrane region" description="Helical" evidence="1">
    <location>
        <begin position="118"/>
        <end position="136"/>
    </location>
</feature>
<gene>
    <name evidence="2" type="ORF">BB560_006681</name>
</gene>
<accession>A0A2T9Y2K6</accession>
<evidence type="ECO:0000256" key="1">
    <source>
        <dbReference type="SAM" id="Phobius"/>
    </source>
</evidence>
<dbReference type="AlphaFoldDB" id="A0A2T9Y2K6"/>
<protein>
    <submittedName>
        <fullName evidence="2">Uncharacterized protein</fullName>
    </submittedName>
</protein>
<keyword evidence="3" id="KW-1185">Reference proteome</keyword>
<feature type="transmembrane region" description="Helical" evidence="1">
    <location>
        <begin position="64"/>
        <end position="85"/>
    </location>
</feature>
<dbReference type="OrthoDB" id="5741834at2759"/>
<keyword evidence="1" id="KW-1133">Transmembrane helix</keyword>
<dbReference type="Proteomes" id="UP000245609">
    <property type="component" value="Unassembled WGS sequence"/>
</dbReference>
<name>A0A2T9Y2K6_9FUNG</name>